<sequence>FPRHGGPPDLAVDFNLVASFFFGLSFSGLDDLAGSHRRWLLTQSPSSSKSPSSRPSPPESPFAGRSALVLLFLRNFQPSIGGFRGLVISPAMAIAAAGVPARMVVQAGTTTTDGGALFDLVSAAIGSTVVMGPNMRNKLSEYAASFSVDPFSVGGSGMNSGDWWRNRNGGSWCSRVFCGRRIRHHPHVWRCSASLELDWKRRLFQPIFKIHVYDGSLQQWR</sequence>
<dbReference type="AlphaFoldDB" id="A0AAV0LZ10"/>
<proteinExistence type="predicted"/>
<dbReference type="Proteomes" id="UP001154282">
    <property type="component" value="Unassembled WGS sequence"/>
</dbReference>
<organism evidence="1 2">
    <name type="scientific">Linum tenue</name>
    <dbReference type="NCBI Taxonomy" id="586396"/>
    <lineage>
        <taxon>Eukaryota</taxon>
        <taxon>Viridiplantae</taxon>
        <taxon>Streptophyta</taxon>
        <taxon>Embryophyta</taxon>
        <taxon>Tracheophyta</taxon>
        <taxon>Spermatophyta</taxon>
        <taxon>Magnoliopsida</taxon>
        <taxon>eudicotyledons</taxon>
        <taxon>Gunneridae</taxon>
        <taxon>Pentapetalae</taxon>
        <taxon>rosids</taxon>
        <taxon>fabids</taxon>
        <taxon>Malpighiales</taxon>
        <taxon>Linaceae</taxon>
        <taxon>Linum</taxon>
    </lineage>
</organism>
<keyword evidence="2" id="KW-1185">Reference proteome</keyword>
<comment type="caution">
    <text evidence="1">The sequence shown here is derived from an EMBL/GenBank/DDBJ whole genome shotgun (WGS) entry which is preliminary data.</text>
</comment>
<dbReference type="EMBL" id="CAMGYJ010000006">
    <property type="protein sequence ID" value="CAI0439737.1"/>
    <property type="molecule type" value="Genomic_DNA"/>
</dbReference>
<feature type="non-terminal residue" evidence="1">
    <location>
        <position position="1"/>
    </location>
</feature>
<evidence type="ECO:0000313" key="1">
    <source>
        <dbReference type="EMBL" id="CAI0439737.1"/>
    </source>
</evidence>
<gene>
    <name evidence="1" type="ORF">LITE_LOCUS26257</name>
</gene>
<accession>A0AAV0LZ10</accession>
<reference evidence="1" key="1">
    <citation type="submission" date="2022-08" db="EMBL/GenBank/DDBJ databases">
        <authorList>
            <person name="Gutierrez-Valencia J."/>
        </authorList>
    </citation>
    <scope>NUCLEOTIDE SEQUENCE</scope>
</reference>
<name>A0AAV0LZ10_9ROSI</name>
<evidence type="ECO:0000313" key="2">
    <source>
        <dbReference type="Proteomes" id="UP001154282"/>
    </source>
</evidence>
<protein>
    <submittedName>
        <fullName evidence="1">Uncharacterized protein</fullName>
    </submittedName>
</protein>